<reference evidence="16" key="1">
    <citation type="submission" date="2018-08" db="EMBL/GenBank/DDBJ databases">
        <title>Toll-like receptor signalling promotes blastema cell proliferation during leg regeneration via insect macrophage.</title>
        <authorList>
            <person name="Bando T."/>
            <person name="Okumura M."/>
            <person name="Bando Y."/>
            <person name="Hagiwara M."/>
            <person name="Hamada Y."/>
            <person name="Ishimaru Y."/>
            <person name="Mito T."/>
            <person name="Noji S."/>
            <person name="Ohuchi H."/>
        </authorList>
    </citation>
    <scope>NUCLEOTIDE SEQUENCE</scope>
</reference>
<comment type="subcellular location">
    <subcellularLocation>
        <location evidence="12">Secreted</location>
    </subcellularLocation>
</comment>
<name>A0A455R5B1_GRYBI</name>
<dbReference type="PROSITE" id="PS51888">
    <property type="entry name" value="CLIP"/>
    <property type="match status" value="1"/>
</dbReference>
<dbReference type="PANTHER" id="PTHR24256">
    <property type="entry name" value="TRYPTASE-RELATED"/>
    <property type="match status" value="1"/>
</dbReference>
<dbReference type="PROSITE" id="PS00134">
    <property type="entry name" value="TRYPSIN_HIS"/>
    <property type="match status" value="1"/>
</dbReference>
<feature type="domain" description="Peptidase S1" evidence="14">
    <location>
        <begin position="178"/>
        <end position="440"/>
    </location>
</feature>
<feature type="compositionally biased region" description="Pro residues" evidence="13">
    <location>
        <begin position="134"/>
        <end position="152"/>
    </location>
</feature>
<feature type="chain" id="PRO_5023971586" description="CLIP domain-containing serine protease" evidence="12">
    <location>
        <begin position="30"/>
        <end position="441"/>
    </location>
</feature>
<gene>
    <name evidence="16" type="primary">grass2</name>
</gene>
<evidence type="ECO:0000256" key="9">
    <source>
        <dbReference type="ARBA" id="ARBA00023180"/>
    </source>
</evidence>
<dbReference type="PROSITE" id="PS00135">
    <property type="entry name" value="TRYPSIN_SER"/>
    <property type="match status" value="1"/>
</dbReference>
<dbReference type="SMART" id="SM00020">
    <property type="entry name" value="Tryp_SPc"/>
    <property type="match status" value="1"/>
</dbReference>
<keyword evidence="6" id="KW-0106">Calcium</keyword>
<dbReference type="InterPro" id="IPR001254">
    <property type="entry name" value="Trypsin_dom"/>
</dbReference>
<dbReference type="AlphaFoldDB" id="A0A455R5B1"/>
<dbReference type="EMBL" id="LC422653">
    <property type="protein sequence ID" value="BBG28443.1"/>
    <property type="molecule type" value="mRNA"/>
</dbReference>
<evidence type="ECO:0000256" key="5">
    <source>
        <dbReference type="ARBA" id="ARBA00022825"/>
    </source>
</evidence>
<dbReference type="Gene3D" id="3.30.1640.30">
    <property type="match status" value="1"/>
</dbReference>
<organism evidence="16">
    <name type="scientific">Gryllus bimaculatus</name>
    <name type="common">Two-spotted cricket</name>
    <dbReference type="NCBI Taxonomy" id="6999"/>
    <lineage>
        <taxon>Eukaryota</taxon>
        <taxon>Metazoa</taxon>
        <taxon>Ecdysozoa</taxon>
        <taxon>Arthropoda</taxon>
        <taxon>Hexapoda</taxon>
        <taxon>Insecta</taxon>
        <taxon>Pterygota</taxon>
        <taxon>Neoptera</taxon>
        <taxon>Polyneoptera</taxon>
        <taxon>Orthoptera</taxon>
        <taxon>Ensifera</taxon>
        <taxon>Gryllidea</taxon>
        <taxon>Grylloidea</taxon>
        <taxon>Gryllidae</taxon>
        <taxon>Gryllinae</taxon>
        <taxon>Gryllus</taxon>
    </lineage>
</organism>
<evidence type="ECO:0000256" key="2">
    <source>
        <dbReference type="ARBA" id="ARBA00022723"/>
    </source>
</evidence>
<dbReference type="InterPro" id="IPR018114">
    <property type="entry name" value="TRYPSIN_HIS"/>
</dbReference>
<dbReference type="GO" id="GO:0004252">
    <property type="term" value="F:serine-type endopeptidase activity"/>
    <property type="evidence" value="ECO:0007669"/>
    <property type="project" value="UniProtKB-UniRule"/>
</dbReference>
<dbReference type="Pfam" id="PF12032">
    <property type="entry name" value="CLIP"/>
    <property type="match status" value="1"/>
</dbReference>
<evidence type="ECO:0000256" key="10">
    <source>
        <dbReference type="ARBA" id="ARBA00024195"/>
    </source>
</evidence>
<comment type="domain">
    <text evidence="12">The clip domain consists of 35-55 residues which are 'knitted' together usually by 3 conserved disulfide bonds forming a clip-like compact structure.</text>
</comment>
<evidence type="ECO:0000256" key="13">
    <source>
        <dbReference type="SAM" id="MobiDB-lite"/>
    </source>
</evidence>
<keyword evidence="4 11" id="KW-0378">Hydrolase</keyword>
<dbReference type="InterPro" id="IPR033116">
    <property type="entry name" value="TRYPSIN_SER"/>
</dbReference>
<keyword evidence="2" id="KW-0479">Metal-binding</keyword>
<dbReference type="InterPro" id="IPR038565">
    <property type="entry name" value="CLIP_sf"/>
</dbReference>
<dbReference type="FunFam" id="2.40.10.10:FF:000078">
    <property type="entry name" value="Serine protease H137"/>
    <property type="match status" value="1"/>
</dbReference>
<dbReference type="GO" id="GO:0051604">
    <property type="term" value="P:protein maturation"/>
    <property type="evidence" value="ECO:0007669"/>
    <property type="project" value="UniProtKB-ARBA"/>
</dbReference>
<dbReference type="CDD" id="cd00190">
    <property type="entry name" value="Tryp_SPc"/>
    <property type="match status" value="1"/>
</dbReference>
<feature type="domain" description="Clip" evidence="15">
    <location>
        <begin position="40"/>
        <end position="92"/>
    </location>
</feature>
<dbReference type="InterPro" id="IPR051487">
    <property type="entry name" value="Ser/Thr_Proteases_Immune/Dev"/>
</dbReference>
<keyword evidence="8" id="KW-1015">Disulfide bond</keyword>
<dbReference type="SMART" id="SM00680">
    <property type="entry name" value="CLIP"/>
    <property type="match status" value="1"/>
</dbReference>
<protein>
    <recommendedName>
        <fullName evidence="12">CLIP domain-containing serine protease</fullName>
        <ecNumber evidence="11">3.4.21.-</ecNumber>
    </recommendedName>
</protein>
<feature type="signal peptide" evidence="12">
    <location>
        <begin position="1"/>
        <end position="29"/>
    </location>
</feature>
<dbReference type="PROSITE" id="PS50240">
    <property type="entry name" value="TRYPSIN_DOM"/>
    <property type="match status" value="1"/>
</dbReference>
<sequence>MSPSCGSREPGIAVLVALCLLRSTSPAAGAHYIRGYEGDECLTPQRVRGVCLVIGKCPSLLNLVSQRPSQQNLAFLNTLRCGFSGSVPIVCCTDGVSGQSTTVQRPPHTAPTSSSSFTRPATPTRPSSTRLTPAPTPTHRPAPPAPPVPGDVPPDVSAHPNLRLLPEDYCSPPGIDRIVGGNVTDVFAYPWIARLGYLSRRSTWRPVRYFCGGSLINSRYVLTAAHCIITQTDLYLSTVKLGEHTIDKPIDCRPGGACLPPPIDVQVEETKVHPLYDPKDVGSHHDIALARLAAPVDFLREEFVRPVCLPSSRDNQLLRLSGPLVAAGWGLTEDKEGSNALKDVLLPVMPYEQCKKVFTQPGLEKEIIPQQLCAGGVAGMDSCNGDSGGPLVLEADVGSESKQVLFGIVSFGHNECGTAGVPGVYTRVAYYMKWILDTIRP</sequence>
<evidence type="ECO:0000256" key="6">
    <source>
        <dbReference type="ARBA" id="ARBA00022837"/>
    </source>
</evidence>
<proteinExistence type="evidence at transcript level"/>
<dbReference type="FunFam" id="2.40.10.10:FF:000028">
    <property type="entry name" value="Serine protease easter"/>
    <property type="match status" value="1"/>
</dbReference>
<feature type="region of interest" description="Disordered" evidence="13">
    <location>
        <begin position="98"/>
        <end position="158"/>
    </location>
</feature>
<dbReference type="EC" id="3.4.21.-" evidence="11"/>
<evidence type="ECO:0000256" key="11">
    <source>
        <dbReference type="RuleBase" id="RU363034"/>
    </source>
</evidence>
<dbReference type="GO" id="GO:0006508">
    <property type="term" value="P:proteolysis"/>
    <property type="evidence" value="ECO:0007669"/>
    <property type="project" value="UniProtKB-KW"/>
</dbReference>
<feature type="compositionally biased region" description="Low complexity" evidence="13">
    <location>
        <begin position="110"/>
        <end position="133"/>
    </location>
</feature>
<dbReference type="InterPro" id="IPR043504">
    <property type="entry name" value="Peptidase_S1_PA_chymotrypsin"/>
</dbReference>
<dbReference type="GO" id="GO:0005576">
    <property type="term" value="C:extracellular region"/>
    <property type="evidence" value="ECO:0007669"/>
    <property type="project" value="UniProtKB-SubCell"/>
</dbReference>
<keyword evidence="3 12" id="KW-0732">Signal</keyword>
<evidence type="ECO:0000256" key="8">
    <source>
        <dbReference type="ARBA" id="ARBA00023157"/>
    </source>
</evidence>
<keyword evidence="1 11" id="KW-0645">Protease</keyword>
<keyword evidence="5 11" id="KW-0720">Serine protease</keyword>
<evidence type="ECO:0000256" key="7">
    <source>
        <dbReference type="ARBA" id="ARBA00023145"/>
    </source>
</evidence>
<evidence type="ECO:0000256" key="3">
    <source>
        <dbReference type="ARBA" id="ARBA00022729"/>
    </source>
</evidence>
<keyword evidence="7" id="KW-0865">Zymogen</keyword>
<evidence type="ECO:0000259" key="14">
    <source>
        <dbReference type="PROSITE" id="PS50240"/>
    </source>
</evidence>
<dbReference type="Pfam" id="PF00089">
    <property type="entry name" value="Trypsin"/>
    <property type="match status" value="1"/>
</dbReference>
<dbReference type="Gene3D" id="2.40.10.10">
    <property type="entry name" value="Trypsin-like serine proteases"/>
    <property type="match status" value="2"/>
</dbReference>
<evidence type="ECO:0000313" key="16">
    <source>
        <dbReference type="EMBL" id="BBG28443.1"/>
    </source>
</evidence>
<comment type="similarity">
    <text evidence="10 12">Belongs to the peptidase S1 family. CLIP subfamily.</text>
</comment>
<evidence type="ECO:0000259" key="15">
    <source>
        <dbReference type="PROSITE" id="PS51888"/>
    </source>
</evidence>
<keyword evidence="12" id="KW-0964">Secreted</keyword>
<dbReference type="InterPro" id="IPR001314">
    <property type="entry name" value="Peptidase_S1A"/>
</dbReference>
<dbReference type="GO" id="GO:0046872">
    <property type="term" value="F:metal ion binding"/>
    <property type="evidence" value="ECO:0007669"/>
    <property type="project" value="UniProtKB-KW"/>
</dbReference>
<accession>A0A455R5B1</accession>
<dbReference type="PRINTS" id="PR00722">
    <property type="entry name" value="CHYMOTRYPSIN"/>
</dbReference>
<evidence type="ECO:0000256" key="4">
    <source>
        <dbReference type="ARBA" id="ARBA00022801"/>
    </source>
</evidence>
<keyword evidence="9" id="KW-0325">Glycoprotein</keyword>
<dbReference type="InterPro" id="IPR009003">
    <property type="entry name" value="Peptidase_S1_PA"/>
</dbReference>
<evidence type="ECO:0000256" key="1">
    <source>
        <dbReference type="ARBA" id="ARBA00022670"/>
    </source>
</evidence>
<evidence type="ECO:0000256" key="12">
    <source>
        <dbReference type="RuleBase" id="RU366078"/>
    </source>
</evidence>
<dbReference type="SUPFAM" id="SSF50494">
    <property type="entry name" value="Trypsin-like serine proteases"/>
    <property type="match status" value="1"/>
</dbReference>
<dbReference type="InterPro" id="IPR022700">
    <property type="entry name" value="CLIP"/>
</dbReference>